<reference evidence="3" key="1">
    <citation type="submission" date="2022-07" db="EMBL/GenBank/DDBJ databases">
        <title>Genome analysis of Parmales, a sister group of diatoms, reveals the evolutionary specialization of diatoms from phago-mixotrophs to photoautotrophs.</title>
        <authorList>
            <person name="Ban H."/>
            <person name="Sato S."/>
            <person name="Yoshikawa S."/>
            <person name="Kazumasa Y."/>
            <person name="Nakamura Y."/>
            <person name="Ichinomiya M."/>
            <person name="Saitoh K."/>
            <person name="Sato N."/>
            <person name="Blanc-Mathieu R."/>
            <person name="Endo H."/>
            <person name="Kuwata A."/>
            <person name="Ogata H."/>
        </authorList>
    </citation>
    <scope>NUCLEOTIDE SEQUENCE</scope>
</reference>
<keyword evidence="4" id="KW-1185">Reference proteome</keyword>
<dbReference type="EMBL" id="BRXZ01001631">
    <property type="protein sequence ID" value="GMH75548.1"/>
    <property type="molecule type" value="Genomic_DNA"/>
</dbReference>
<dbReference type="InterPro" id="IPR022087">
    <property type="entry name" value="DA1-like_dom"/>
</dbReference>
<evidence type="ECO:0000313" key="3">
    <source>
        <dbReference type="EMBL" id="GMH75548.1"/>
    </source>
</evidence>
<feature type="non-terminal residue" evidence="3">
    <location>
        <position position="362"/>
    </location>
</feature>
<sequence>MARALQRQLDIEDSAASAAQPKSDIDSDARLAKRIYEEERMIGGRGGSYGDAKMAKRMQDEEIGSAGGRRDEDNDEDAKLAKMLQDEDIKAGCPTCGESNLNMRSSLTALDRTYCNNGSCFVCDLCQAPIMTPTYQVAVIDGSRVPCHKECYVDAMVPKCVVCEDPVPSGGGGSYVFSKHPFFQDWRYCGGHERGSKRCTSCNRVEPERERFSSLGDGRVICGSCARTTILDSEELKPLFGDVTAFLSGLGLCVWPEMSNIPVLSVSFQTLNERSANSSHAASAGPVTRGICMTETETTGLGIQLPSLSYDRSLGSYRVKNESYRFNGSVNSYVTAILVLGGLPRDLTASILAHEAVHAWLK</sequence>
<evidence type="ECO:0000256" key="1">
    <source>
        <dbReference type="SAM" id="MobiDB-lite"/>
    </source>
</evidence>
<protein>
    <recommendedName>
        <fullName evidence="2">Protein DA1-like domain-containing protein</fullName>
    </recommendedName>
</protein>
<dbReference type="InterPro" id="IPR045218">
    <property type="entry name" value="DA1-like"/>
</dbReference>
<dbReference type="Pfam" id="PF12315">
    <property type="entry name" value="DA1-like"/>
    <property type="match status" value="1"/>
</dbReference>
<dbReference type="PANTHER" id="PTHR24209">
    <property type="entry name" value="PROTEIN DA1-RELATED 2"/>
    <property type="match status" value="1"/>
</dbReference>
<feature type="region of interest" description="Disordered" evidence="1">
    <location>
        <begin position="43"/>
        <end position="76"/>
    </location>
</feature>
<name>A0A9W7AUW3_9STRA</name>
<dbReference type="AlphaFoldDB" id="A0A9W7AUW3"/>
<dbReference type="PANTHER" id="PTHR24209:SF7">
    <property type="entry name" value="PROTEIN DA1-RELATED 2"/>
    <property type="match status" value="1"/>
</dbReference>
<accession>A0A9W7AUW3</accession>
<organism evidence="3 4">
    <name type="scientific">Triparma retinervis</name>
    <dbReference type="NCBI Taxonomy" id="2557542"/>
    <lineage>
        <taxon>Eukaryota</taxon>
        <taxon>Sar</taxon>
        <taxon>Stramenopiles</taxon>
        <taxon>Ochrophyta</taxon>
        <taxon>Bolidophyceae</taxon>
        <taxon>Parmales</taxon>
        <taxon>Triparmaceae</taxon>
        <taxon>Triparma</taxon>
    </lineage>
</organism>
<evidence type="ECO:0000313" key="4">
    <source>
        <dbReference type="Proteomes" id="UP001165082"/>
    </source>
</evidence>
<gene>
    <name evidence="3" type="ORF">TrRE_jg12263</name>
</gene>
<proteinExistence type="predicted"/>
<feature type="region of interest" description="Disordered" evidence="1">
    <location>
        <begin position="1"/>
        <end position="27"/>
    </location>
</feature>
<dbReference type="Proteomes" id="UP001165082">
    <property type="component" value="Unassembled WGS sequence"/>
</dbReference>
<dbReference type="OrthoDB" id="25414at2759"/>
<comment type="caution">
    <text evidence="3">The sequence shown here is derived from an EMBL/GenBank/DDBJ whole genome shotgun (WGS) entry which is preliminary data.</text>
</comment>
<feature type="domain" description="Protein DA1-like" evidence="2">
    <location>
        <begin position="260"/>
        <end position="362"/>
    </location>
</feature>
<evidence type="ECO:0000259" key="2">
    <source>
        <dbReference type="Pfam" id="PF12315"/>
    </source>
</evidence>